<sequence length="161" mass="17812">MTEQAYSPSASRNLNLVAPGDVVKDRELQKQSIPAVFVYDNVARSSDTVQIKWVTDHTNFCARRSSDSSRCERMSNSRIFYDLVRHRDGKTGRESLEDMSCQQSSVTSADGSKVSLHVQLLCPVQRGWNGVEGSVTGNIENNDITGGHESGQQFVGWDEVA</sequence>
<reference evidence="1 2" key="1">
    <citation type="journal article" date="2019" name="Nat. Ecol. Evol.">
        <title>Megaphylogeny resolves global patterns of mushroom evolution.</title>
        <authorList>
            <person name="Varga T."/>
            <person name="Krizsan K."/>
            <person name="Foldi C."/>
            <person name="Dima B."/>
            <person name="Sanchez-Garcia M."/>
            <person name="Sanchez-Ramirez S."/>
            <person name="Szollosi G.J."/>
            <person name="Szarkandi J.G."/>
            <person name="Papp V."/>
            <person name="Albert L."/>
            <person name="Andreopoulos W."/>
            <person name="Angelini C."/>
            <person name="Antonin V."/>
            <person name="Barry K.W."/>
            <person name="Bougher N.L."/>
            <person name="Buchanan P."/>
            <person name="Buyck B."/>
            <person name="Bense V."/>
            <person name="Catcheside P."/>
            <person name="Chovatia M."/>
            <person name="Cooper J."/>
            <person name="Damon W."/>
            <person name="Desjardin D."/>
            <person name="Finy P."/>
            <person name="Geml J."/>
            <person name="Haridas S."/>
            <person name="Hughes K."/>
            <person name="Justo A."/>
            <person name="Karasinski D."/>
            <person name="Kautmanova I."/>
            <person name="Kiss B."/>
            <person name="Kocsube S."/>
            <person name="Kotiranta H."/>
            <person name="LaButti K.M."/>
            <person name="Lechner B.E."/>
            <person name="Liimatainen K."/>
            <person name="Lipzen A."/>
            <person name="Lukacs Z."/>
            <person name="Mihaltcheva S."/>
            <person name="Morgado L.N."/>
            <person name="Niskanen T."/>
            <person name="Noordeloos M.E."/>
            <person name="Ohm R.A."/>
            <person name="Ortiz-Santana B."/>
            <person name="Ovrebo C."/>
            <person name="Racz N."/>
            <person name="Riley R."/>
            <person name="Savchenko A."/>
            <person name="Shiryaev A."/>
            <person name="Soop K."/>
            <person name="Spirin V."/>
            <person name="Szebenyi C."/>
            <person name="Tomsovsky M."/>
            <person name="Tulloss R.E."/>
            <person name="Uehling J."/>
            <person name="Grigoriev I.V."/>
            <person name="Vagvolgyi C."/>
            <person name="Papp T."/>
            <person name="Martin F.M."/>
            <person name="Miettinen O."/>
            <person name="Hibbett D.S."/>
            <person name="Nagy L.G."/>
        </authorList>
    </citation>
    <scope>NUCLEOTIDE SEQUENCE [LARGE SCALE GENOMIC DNA]</scope>
    <source>
        <strain evidence="1 2">CBS 962.96</strain>
    </source>
</reference>
<keyword evidence="2" id="KW-1185">Reference proteome</keyword>
<organism evidence="1 2">
    <name type="scientific">Dendrothele bispora (strain CBS 962.96)</name>
    <dbReference type="NCBI Taxonomy" id="1314807"/>
    <lineage>
        <taxon>Eukaryota</taxon>
        <taxon>Fungi</taxon>
        <taxon>Dikarya</taxon>
        <taxon>Basidiomycota</taxon>
        <taxon>Agaricomycotina</taxon>
        <taxon>Agaricomycetes</taxon>
        <taxon>Agaricomycetidae</taxon>
        <taxon>Agaricales</taxon>
        <taxon>Agaricales incertae sedis</taxon>
        <taxon>Dendrothele</taxon>
    </lineage>
</organism>
<name>A0A4S8MDX6_DENBC</name>
<gene>
    <name evidence="1" type="ORF">K435DRAFT_794361</name>
</gene>
<dbReference type="AlphaFoldDB" id="A0A4S8MDX6"/>
<dbReference type="EMBL" id="ML179107">
    <property type="protein sequence ID" value="THV00244.1"/>
    <property type="molecule type" value="Genomic_DNA"/>
</dbReference>
<dbReference type="Proteomes" id="UP000297245">
    <property type="component" value="Unassembled WGS sequence"/>
</dbReference>
<evidence type="ECO:0000313" key="1">
    <source>
        <dbReference type="EMBL" id="THV00244.1"/>
    </source>
</evidence>
<accession>A0A4S8MDX6</accession>
<evidence type="ECO:0000313" key="2">
    <source>
        <dbReference type="Proteomes" id="UP000297245"/>
    </source>
</evidence>
<proteinExistence type="predicted"/>
<protein>
    <submittedName>
        <fullName evidence="1">Uncharacterized protein</fullName>
    </submittedName>
</protein>